<reference evidence="1 2" key="1">
    <citation type="journal article" date="2020" name="Insects">
        <title>Bacteria Belonging to Pseudomonas typographi sp. nov. from the Bark Beetle Ips typographus Have Genomic Potential to Aid in the Host Ecology.</title>
        <authorList>
            <person name="Peral-Aranega E."/>
            <person name="Saati-Santamaria Z."/>
            <person name="Kolarik M."/>
            <person name="Rivas R."/>
            <person name="Garcia-Fraile P."/>
        </authorList>
    </citation>
    <scope>NUCLEOTIDE SEQUENCE [LARGE SCALE GENOMIC DNA]</scope>
    <source>
        <strain evidence="1 2">CA3A</strain>
    </source>
</reference>
<evidence type="ECO:0000313" key="2">
    <source>
        <dbReference type="Proteomes" id="UP000805841"/>
    </source>
</evidence>
<accession>A0ABR7YZK2</accession>
<evidence type="ECO:0008006" key="3">
    <source>
        <dbReference type="Google" id="ProtNLM"/>
    </source>
</evidence>
<sequence>MKPRHIKAQLQSLIIELSILHAQAHLVVKRRRGELNHEYERYFAIHGEVEPGFRGIKPHDERYAGVVAFTDEAYGRLCKAKQRRYSAKRRLDLAIRRLMILTGASFAVPDEAPAKRPQLKAVRRVNARGVTLQ</sequence>
<gene>
    <name evidence="1" type="ORF">HAQ05_07800</name>
</gene>
<organism evidence="1 2">
    <name type="scientific">Pseudomonas typographi</name>
    <dbReference type="NCBI Taxonomy" id="2715964"/>
    <lineage>
        <taxon>Bacteria</taxon>
        <taxon>Pseudomonadati</taxon>
        <taxon>Pseudomonadota</taxon>
        <taxon>Gammaproteobacteria</taxon>
        <taxon>Pseudomonadales</taxon>
        <taxon>Pseudomonadaceae</taxon>
        <taxon>Pseudomonas</taxon>
    </lineage>
</organism>
<keyword evidence="2" id="KW-1185">Reference proteome</keyword>
<proteinExistence type="predicted"/>
<dbReference type="Proteomes" id="UP000805841">
    <property type="component" value="Unassembled WGS sequence"/>
</dbReference>
<dbReference type="RefSeq" id="WP_190419110.1">
    <property type="nucleotide sequence ID" value="NZ_JAAOCA010000008.1"/>
</dbReference>
<protein>
    <recommendedName>
        <fullName evidence="3">Transposase</fullName>
    </recommendedName>
</protein>
<name>A0ABR7YZK2_9PSED</name>
<dbReference type="EMBL" id="JAAOCA010000008">
    <property type="protein sequence ID" value="MBD1598607.1"/>
    <property type="molecule type" value="Genomic_DNA"/>
</dbReference>
<comment type="caution">
    <text evidence="1">The sequence shown here is derived from an EMBL/GenBank/DDBJ whole genome shotgun (WGS) entry which is preliminary data.</text>
</comment>
<evidence type="ECO:0000313" key="1">
    <source>
        <dbReference type="EMBL" id="MBD1598607.1"/>
    </source>
</evidence>